<proteinExistence type="predicted"/>
<comment type="caution">
    <text evidence="2">The sequence shown here is derived from an EMBL/GenBank/DDBJ whole genome shotgun (WGS) entry which is preliminary data.</text>
</comment>
<feature type="compositionally biased region" description="Basic and acidic residues" evidence="1">
    <location>
        <begin position="46"/>
        <end position="78"/>
    </location>
</feature>
<evidence type="ECO:0000313" key="3">
    <source>
        <dbReference type="Proteomes" id="UP000326340"/>
    </source>
</evidence>
<dbReference type="OrthoDB" id="4845882at2759"/>
<evidence type="ECO:0000313" key="2">
    <source>
        <dbReference type="EMBL" id="TQN67791.1"/>
    </source>
</evidence>
<protein>
    <submittedName>
        <fullName evidence="2">Uncharacterized protein</fullName>
    </submittedName>
</protein>
<dbReference type="Proteomes" id="UP000326340">
    <property type="component" value="Unassembled WGS sequence"/>
</dbReference>
<feature type="region of interest" description="Disordered" evidence="1">
    <location>
        <begin position="44"/>
        <end position="90"/>
    </location>
</feature>
<gene>
    <name evidence="2" type="ORF">CSHISOI_07644</name>
</gene>
<accession>A0A5Q4BLY2</accession>
<organism evidence="2 3">
    <name type="scientific">Colletotrichum shisoi</name>
    <dbReference type="NCBI Taxonomy" id="2078593"/>
    <lineage>
        <taxon>Eukaryota</taxon>
        <taxon>Fungi</taxon>
        <taxon>Dikarya</taxon>
        <taxon>Ascomycota</taxon>
        <taxon>Pezizomycotina</taxon>
        <taxon>Sordariomycetes</taxon>
        <taxon>Hypocreomycetidae</taxon>
        <taxon>Glomerellales</taxon>
        <taxon>Glomerellaceae</taxon>
        <taxon>Colletotrichum</taxon>
        <taxon>Colletotrichum destructivum species complex</taxon>
    </lineage>
</organism>
<keyword evidence="3" id="KW-1185">Reference proteome</keyword>
<name>A0A5Q4BLY2_9PEZI</name>
<reference evidence="2 3" key="1">
    <citation type="journal article" date="2019" name="Sci. Rep.">
        <title>Colletotrichum shisoi sp. nov., an anthracnose pathogen of Perilla frutescens in Japan: molecular phylogenetic, morphological and genomic evidence.</title>
        <authorList>
            <person name="Gan P."/>
            <person name="Tsushima A."/>
            <person name="Hiroyama R."/>
            <person name="Narusaka M."/>
            <person name="Takano Y."/>
            <person name="Narusaka Y."/>
            <person name="Kawaradani M."/>
            <person name="Damm U."/>
            <person name="Shirasu K."/>
        </authorList>
    </citation>
    <scope>NUCLEOTIDE SEQUENCE [LARGE SCALE GENOMIC DNA]</scope>
    <source>
        <strain evidence="2 3">PG-2018a</strain>
    </source>
</reference>
<dbReference type="EMBL" id="PUHP01000834">
    <property type="protein sequence ID" value="TQN67791.1"/>
    <property type="molecule type" value="Genomic_DNA"/>
</dbReference>
<sequence>MAPQLNRKGLNTKATNGTVVEAGIQGQTRVDMVSEVQAIMKMTAAKKNDSEAMAKAESESEQSEKSEKSEQSEEGEKGENDEETKEAKEVAPNFRTVLSRLPREIGAMIIEFAAITEPAIAYGDCRLNTGALMPPVVTTGTKGSSSKFKSLVCLGKLFPDFKLNIECGSGIPLSNALARDPRLGIRKDMDLMVFSFDKNDLEQYNWISHAQRNTTRAMLAPGILNVGVHFDLTDGKGLTCNFCAYRICRLCPASACPRQLAIFAQNLGAVHNIFILVRLKSADVVGTSRSKHMNLMKTLVADTKHLPKHVSFKDSDRTWVEVSKMSPSSTKNLVDSNVLGRALRIGQKAFRVNNRQVAAIVGRNARRNIRFRVLLGSYWKDATLGL</sequence>
<evidence type="ECO:0000256" key="1">
    <source>
        <dbReference type="SAM" id="MobiDB-lite"/>
    </source>
</evidence>
<dbReference type="AlphaFoldDB" id="A0A5Q4BLY2"/>